<dbReference type="GO" id="GO:0008608">
    <property type="term" value="P:attachment of spindle microtubules to kinetochore"/>
    <property type="evidence" value="ECO:0007669"/>
    <property type="project" value="TreeGrafter"/>
</dbReference>
<keyword evidence="20" id="KW-1185">Reference proteome</keyword>
<dbReference type="RefSeq" id="XP_020076512.1">
    <property type="nucleotide sequence ID" value="XM_020218493.1"/>
</dbReference>
<accession>A0A1E4RK36</accession>
<evidence type="ECO:0000256" key="10">
    <source>
        <dbReference type="ARBA" id="ARBA00022776"/>
    </source>
</evidence>
<dbReference type="Proteomes" id="UP000095085">
    <property type="component" value="Unassembled WGS sequence"/>
</dbReference>
<evidence type="ECO:0000256" key="4">
    <source>
        <dbReference type="ARBA" id="ARBA00005501"/>
    </source>
</evidence>
<dbReference type="OrthoDB" id="3230169at2759"/>
<keyword evidence="11" id="KW-0159">Chromosome partition</keyword>
<reference evidence="20" key="1">
    <citation type="submission" date="2016-05" db="EMBL/GenBank/DDBJ databases">
        <title>Comparative genomics of biotechnologically important yeasts.</title>
        <authorList>
            <consortium name="DOE Joint Genome Institute"/>
            <person name="Riley R."/>
            <person name="Haridas S."/>
            <person name="Wolfe K.H."/>
            <person name="Lopes M.R."/>
            <person name="Hittinger C.T."/>
            <person name="Goker M."/>
            <person name="Salamov A."/>
            <person name="Wisecaver J."/>
            <person name="Long T.M."/>
            <person name="Aerts A.L."/>
            <person name="Barry K."/>
            <person name="Choi C."/>
            <person name="Clum A."/>
            <person name="Coughlan A.Y."/>
            <person name="Deshpande S."/>
            <person name="Douglass A.P."/>
            <person name="Hanson S.J."/>
            <person name="Klenk H.-P."/>
            <person name="Labutti K."/>
            <person name="Lapidus A."/>
            <person name="Lindquist E."/>
            <person name="Lipzen A."/>
            <person name="Meier-Kolthoff J.P."/>
            <person name="Ohm R.A."/>
            <person name="Otillar R.P."/>
            <person name="Pangilinan J."/>
            <person name="Peng Y."/>
            <person name="Rokas A."/>
            <person name="Rosa C.A."/>
            <person name="Scheuner C."/>
            <person name="Sibirny A.A."/>
            <person name="Slot J.C."/>
            <person name="Stielow J.B."/>
            <person name="Sun H."/>
            <person name="Kurtzman C.P."/>
            <person name="Blackwell M."/>
            <person name="Grigoriev I.V."/>
            <person name="Jeffries T.W."/>
        </authorList>
    </citation>
    <scope>NUCLEOTIDE SEQUENCE [LARGE SCALE GENOMIC DNA]</scope>
    <source>
        <strain evidence="20">NRRL Y-1933</strain>
    </source>
</reference>
<keyword evidence="6" id="KW-0158">Chromosome</keyword>
<organism evidence="19 20">
    <name type="scientific">Hyphopichia burtonii NRRL Y-1933</name>
    <dbReference type="NCBI Taxonomy" id="984485"/>
    <lineage>
        <taxon>Eukaryota</taxon>
        <taxon>Fungi</taxon>
        <taxon>Dikarya</taxon>
        <taxon>Ascomycota</taxon>
        <taxon>Saccharomycotina</taxon>
        <taxon>Pichiomycetes</taxon>
        <taxon>Debaryomycetaceae</taxon>
        <taxon>Hyphopichia</taxon>
    </lineage>
</organism>
<evidence type="ECO:0000313" key="20">
    <source>
        <dbReference type="Proteomes" id="UP000095085"/>
    </source>
</evidence>
<keyword evidence="9" id="KW-0493">Microtubule</keyword>
<evidence type="ECO:0000256" key="6">
    <source>
        <dbReference type="ARBA" id="ARBA00022454"/>
    </source>
</evidence>
<evidence type="ECO:0000256" key="13">
    <source>
        <dbReference type="ARBA" id="ARBA00023212"/>
    </source>
</evidence>
<evidence type="ECO:0000256" key="15">
    <source>
        <dbReference type="ARBA" id="ARBA00023306"/>
    </source>
</evidence>
<dbReference type="GO" id="GO:0051301">
    <property type="term" value="P:cell division"/>
    <property type="evidence" value="ECO:0007669"/>
    <property type="project" value="UniProtKB-KW"/>
</dbReference>
<evidence type="ECO:0000256" key="5">
    <source>
        <dbReference type="ARBA" id="ARBA00020260"/>
    </source>
</evidence>
<evidence type="ECO:0000256" key="2">
    <source>
        <dbReference type="ARBA" id="ARBA00004186"/>
    </source>
</evidence>
<feature type="region of interest" description="Disordered" evidence="18">
    <location>
        <begin position="100"/>
        <end position="126"/>
    </location>
</feature>
<dbReference type="GO" id="GO:0005874">
    <property type="term" value="C:microtubule"/>
    <property type="evidence" value="ECO:0007669"/>
    <property type="project" value="UniProtKB-KW"/>
</dbReference>
<dbReference type="PANTHER" id="PTHR28036">
    <property type="entry name" value="DASH COMPLEX SUBUNIT DAD2"/>
    <property type="match status" value="1"/>
</dbReference>
<keyword evidence="7" id="KW-0963">Cytoplasm</keyword>
<dbReference type="InterPro" id="IPR013963">
    <property type="entry name" value="DASH_Dad2"/>
</dbReference>
<evidence type="ECO:0000256" key="1">
    <source>
        <dbReference type="ARBA" id="ARBA00004123"/>
    </source>
</evidence>
<comment type="subcellular location">
    <subcellularLocation>
        <location evidence="3">Chromosome</location>
        <location evidence="3">Centromere</location>
        <location evidence="3">Kinetochore</location>
    </subcellularLocation>
    <subcellularLocation>
        <location evidence="2">Cytoplasm</location>
        <location evidence="2">Cytoskeleton</location>
        <location evidence="2">Spindle</location>
    </subcellularLocation>
    <subcellularLocation>
        <location evidence="1">Nucleus</location>
    </subcellularLocation>
</comment>
<dbReference type="GO" id="GO:0042729">
    <property type="term" value="C:DASH complex"/>
    <property type="evidence" value="ECO:0007669"/>
    <property type="project" value="InterPro"/>
</dbReference>
<keyword evidence="13" id="KW-0206">Cytoskeleton</keyword>
<keyword evidence="16" id="KW-0137">Centromere</keyword>
<keyword evidence="12" id="KW-0995">Kinetochore</keyword>
<evidence type="ECO:0000256" key="14">
    <source>
        <dbReference type="ARBA" id="ARBA00023242"/>
    </source>
</evidence>
<dbReference type="GO" id="GO:0000278">
    <property type="term" value="P:mitotic cell cycle"/>
    <property type="evidence" value="ECO:0007669"/>
    <property type="project" value="InterPro"/>
</dbReference>
<evidence type="ECO:0000256" key="7">
    <source>
        <dbReference type="ARBA" id="ARBA00022490"/>
    </source>
</evidence>
<keyword evidence="14" id="KW-0539">Nucleus</keyword>
<comment type="similarity">
    <text evidence="4">Belongs to the DASH complex DAD2 family.</text>
</comment>
<evidence type="ECO:0000256" key="8">
    <source>
        <dbReference type="ARBA" id="ARBA00022618"/>
    </source>
</evidence>
<evidence type="ECO:0000256" key="11">
    <source>
        <dbReference type="ARBA" id="ARBA00022829"/>
    </source>
</evidence>
<evidence type="ECO:0000256" key="17">
    <source>
        <dbReference type="ARBA" id="ARBA00030568"/>
    </source>
</evidence>
<gene>
    <name evidence="19" type="ORF">HYPBUDRAFT_10656</name>
</gene>
<protein>
    <recommendedName>
        <fullName evidence="5">DASH complex subunit DAD2</fullName>
    </recommendedName>
    <alternativeName>
        <fullName evidence="17">Outer kinetochore protein DAD2</fullName>
    </alternativeName>
</protein>
<evidence type="ECO:0000256" key="18">
    <source>
        <dbReference type="SAM" id="MobiDB-lite"/>
    </source>
</evidence>
<proteinExistence type="inferred from homology"/>
<keyword evidence="10" id="KW-0498">Mitosis</keyword>
<keyword evidence="8" id="KW-0132">Cell division</keyword>
<evidence type="ECO:0000256" key="12">
    <source>
        <dbReference type="ARBA" id="ARBA00022838"/>
    </source>
</evidence>
<dbReference type="GO" id="GO:0044732">
    <property type="term" value="C:mitotic spindle pole body"/>
    <property type="evidence" value="ECO:0007669"/>
    <property type="project" value="TreeGrafter"/>
</dbReference>
<dbReference type="Pfam" id="PF08654">
    <property type="entry name" value="DASH_Dad2"/>
    <property type="match status" value="1"/>
</dbReference>
<dbReference type="STRING" id="984485.A0A1E4RK36"/>
<dbReference type="EMBL" id="KV454540">
    <property type="protein sequence ID" value="ODV67445.1"/>
    <property type="molecule type" value="Genomic_DNA"/>
</dbReference>
<feature type="compositionally biased region" description="Basic and acidic residues" evidence="18">
    <location>
        <begin position="100"/>
        <end position="114"/>
    </location>
</feature>
<dbReference type="GeneID" id="30993043"/>
<evidence type="ECO:0000313" key="19">
    <source>
        <dbReference type="EMBL" id="ODV67445.1"/>
    </source>
</evidence>
<dbReference type="AlphaFoldDB" id="A0A1E4RK36"/>
<keyword evidence="15" id="KW-0131">Cell cycle</keyword>
<evidence type="ECO:0000256" key="9">
    <source>
        <dbReference type="ARBA" id="ARBA00022701"/>
    </source>
</evidence>
<evidence type="ECO:0000256" key="16">
    <source>
        <dbReference type="ARBA" id="ARBA00023328"/>
    </source>
</evidence>
<sequence length="126" mass="14280">MSDKPPRTVQQKIEQKRAELEYLQEIHKITDVLTNQLDDLDSKLEVMSDGAESAALVLSNWQNVVKSVSLASLGLMKYTAKDYETQTPLPECLVRIKLDKDDPIDNENADRSELELEPSEADFTNE</sequence>
<dbReference type="PANTHER" id="PTHR28036:SF1">
    <property type="entry name" value="DASH COMPLEX SUBUNIT DAD2"/>
    <property type="match status" value="1"/>
</dbReference>
<feature type="compositionally biased region" description="Acidic residues" evidence="18">
    <location>
        <begin position="115"/>
        <end position="126"/>
    </location>
</feature>
<evidence type="ECO:0000256" key="3">
    <source>
        <dbReference type="ARBA" id="ARBA00004629"/>
    </source>
</evidence>
<name>A0A1E4RK36_9ASCO</name>
<dbReference type="GO" id="GO:1990023">
    <property type="term" value="C:mitotic spindle midzone"/>
    <property type="evidence" value="ECO:0007669"/>
    <property type="project" value="TreeGrafter"/>
</dbReference>